<accession>A0A3B0KES7</accession>
<dbReference type="PROSITE" id="PS50119">
    <property type="entry name" value="ZF_BBOX"/>
    <property type="match status" value="1"/>
</dbReference>
<keyword evidence="8" id="KW-1185">Reference proteome</keyword>
<evidence type="ECO:0000313" key="7">
    <source>
        <dbReference type="EMBL" id="SPP83561.1"/>
    </source>
</evidence>
<dbReference type="GO" id="GO:0008270">
    <property type="term" value="F:zinc ion binding"/>
    <property type="evidence" value="ECO:0007669"/>
    <property type="project" value="UniProtKB-KW"/>
</dbReference>
<evidence type="ECO:0000256" key="4">
    <source>
        <dbReference type="PROSITE-ProRule" id="PRU00024"/>
    </source>
</evidence>
<dbReference type="OrthoDB" id="252722at2759"/>
<evidence type="ECO:0000313" key="8">
    <source>
        <dbReference type="Proteomes" id="UP000268350"/>
    </source>
</evidence>
<feature type="domain" description="B box-type" evidence="6">
    <location>
        <begin position="135"/>
        <end position="181"/>
    </location>
</feature>
<evidence type="ECO:0000256" key="3">
    <source>
        <dbReference type="ARBA" id="ARBA00022833"/>
    </source>
</evidence>
<dbReference type="SUPFAM" id="SSF50891">
    <property type="entry name" value="Cyclophilin-like"/>
    <property type="match status" value="1"/>
</dbReference>
<sequence>MDIPNELVPLLSCNLCGLFYAVEGGRVPKMLSCQHCYCKDCLDNELLWPAGPSAGSEWACGKCGVRTKVEPELLPEPESIMYLIRNLRALKLGQVMMAMQEGHSRTNPLTVDVGAAATAHTSWLDDSGVSRFLSNSSEQCLTHGRPNTTWCHNCRHLMCIACSELAAHFQHQLTHHLNLPELVHQLLCNEMNKIKRACKDADALAGHDMAMLRDLFDACHQLQNHVRREMVMHKPSTTSFHMRDWWVRSDTLLHHLSREGALGAYELHQLLSRASVQVKLCRKQLLQMRFQSQLRAIIQENGMQVLTFQQLNDRLLDIQRCPNPPQDIAGAGAGAGAARAVAPALMLTNYCIYTYWQQMQQEEMQRPEEQSLFPVPMNSMWQMEPLEPLEQANLNFPHPAAQLFNNDYNRLNLGLLLGQNNAQAQPQSNGYSASSSVVQQDGHSQATVGLVSIGRLPSAHCYPIYYMDMEIAGQLVGRVLIEVNKDAAPRMAENFGSLMRQDRGFGYRGCVVFQAWGNESIITGDFESQNGRGGHAAFEERFFMPDNTGLACNRGAVGMRRSQRRHDHYGLVGSQFRVLLNEHQTFTAIFGYIIDGIEMIDRIAATGNPLGRPGMRSIIKACGVYRVPEGNKKRPDQPFSP</sequence>
<dbReference type="GO" id="GO:0006457">
    <property type="term" value="P:protein folding"/>
    <property type="evidence" value="ECO:0007669"/>
    <property type="project" value="TreeGrafter"/>
</dbReference>
<reference evidence="8" key="1">
    <citation type="submission" date="2018-01" db="EMBL/GenBank/DDBJ databases">
        <authorList>
            <person name="Alioto T."/>
            <person name="Alioto T."/>
        </authorList>
    </citation>
    <scope>NUCLEOTIDE SEQUENCE [LARGE SCALE GENOMIC DNA]</scope>
</reference>
<dbReference type="Proteomes" id="UP000268350">
    <property type="component" value="Unassembled WGS sequence"/>
</dbReference>
<evidence type="ECO:0000259" key="6">
    <source>
        <dbReference type="PROSITE" id="PS50119"/>
    </source>
</evidence>
<gene>
    <name evidence="7" type="ORF">DGUA_6G018429</name>
</gene>
<keyword evidence="7" id="KW-0413">Isomerase</keyword>
<dbReference type="InterPro" id="IPR017907">
    <property type="entry name" value="Znf_RING_CS"/>
</dbReference>
<dbReference type="EMBL" id="OUUW01000007">
    <property type="protein sequence ID" value="SPP83561.1"/>
    <property type="molecule type" value="Genomic_DNA"/>
</dbReference>
<keyword evidence="1" id="KW-0479">Metal-binding</keyword>
<evidence type="ECO:0000256" key="1">
    <source>
        <dbReference type="ARBA" id="ARBA00022723"/>
    </source>
</evidence>
<proteinExistence type="predicted"/>
<dbReference type="PANTHER" id="PTHR11071">
    <property type="entry name" value="PEPTIDYL-PROLYL CIS-TRANS ISOMERASE"/>
    <property type="match status" value="1"/>
</dbReference>
<dbReference type="PANTHER" id="PTHR11071:SF577">
    <property type="entry name" value="PEPTIDYL-PROLYL CIS-TRANS ISOMERASE"/>
    <property type="match status" value="1"/>
</dbReference>
<protein>
    <submittedName>
        <fullName evidence="7">Blast:Peptidyl-prolyl cis-trans isomerase F, mitochondrial</fullName>
    </submittedName>
</protein>
<dbReference type="AlphaFoldDB" id="A0A3B0KES7"/>
<dbReference type="InterPro" id="IPR002130">
    <property type="entry name" value="Cyclophilin-type_PPIase_dom"/>
</dbReference>
<dbReference type="InterPro" id="IPR029000">
    <property type="entry name" value="Cyclophilin-like_dom_sf"/>
</dbReference>
<dbReference type="GO" id="GO:0016018">
    <property type="term" value="F:cyclosporin A binding"/>
    <property type="evidence" value="ECO:0007669"/>
    <property type="project" value="TreeGrafter"/>
</dbReference>
<dbReference type="Pfam" id="PF00160">
    <property type="entry name" value="Pro_isomerase"/>
    <property type="match status" value="1"/>
</dbReference>
<feature type="domain" description="PPIase cyclophilin-type" evidence="5">
    <location>
        <begin position="466"/>
        <end position="624"/>
    </location>
</feature>
<dbReference type="GO" id="GO:0005737">
    <property type="term" value="C:cytoplasm"/>
    <property type="evidence" value="ECO:0007669"/>
    <property type="project" value="TreeGrafter"/>
</dbReference>
<keyword evidence="2 4" id="KW-0863">Zinc-finger</keyword>
<dbReference type="SUPFAM" id="SSF57850">
    <property type="entry name" value="RING/U-box"/>
    <property type="match status" value="1"/>
</dbReference>
<dbReference type="STRING" id="7266.A0A3B0KES7"/>
<dbReference type="GO" id="GO:0003755">
    <property type="term" value="F:peptidyl-prolyl cis-trans isomerase activity"/>
    <property type="evidence" value="ECO:0007669"/>
    <property type="project" value="InterPro"/>
</dbReference>
<name>A0A3B0KES7_DROGU</name>
<dbReference type="FunFam" id="2.40.100.10:FF:000036">
    <property type="entry name" value="Peptidyl-prolyl cis-trans isomerase"/>
    <property type="match status" value="1"/>
</dbReference>
<dbReference type="PROSITE" id="PS00518">
    <property type="entry name" value="ZF_RING_1"/>
    <property type="match status" value="1"/>
</dbReference>
<dbReference type="Gene3D" id="2.40.100.10">
    <property type="entry name" value="Cyclophilin-like"/>
    <property type="match status" value="1"/>
</dbReference>
<organism evidence="7 8">
    <name type="scientific">Drosophila guanche</name>
    <name type="common">Fruit fly</name>
    <dbReference type="NCBI Taxonomy" id="7266"/>
    <lineage>
        <taxon>Eukaryota</taxon>
        <taxon>Metazoa</taxon>
        <taxon>Ecdysozoa</taxon>
        <taxon>Arthropoda</taxon>
        <taxon>Hexapoda</taxon>
        <taxon>Insecta</taxon>
        <taxon>Pterygota</taxon>
        <taxon>Neoptera</taxon>
        <taxon>Endopterygota</taxon>
        <taxon>Diptera</taxon>
        <taxon>Brachycera</taxon>
        <taxon>Muscomorpha</taxon>
        <taxon>Ephydroidea</taxon>
        <taxon>Drosophilidae</taxon>
        <taxon>Drosophila</taxon>
        <taxon>Sophophora</taxon>
    </lineage>
</organism>
<dbReference type="InterPro" id="IPR013083">
    <property type="entry name" value="Znf_RING/FYVE/PHD"/>
</dbReference>
<evidence type="ECO:0000259" key="5">
    <source>
        <dbReference type="PROSITE" id="PS50072"/>
    </source>
</evidence>
<dbReference type="SUPFAM" id="SSF57845">
    <property type="entry name" value="B-box zinc-binding domain"/>
    <property type="match status" value="1"/>
</dbReference>
<dbReference type="OMA" id="WGNESII"/>
<evidence type="ECO:0000256" key="2">
    <source>
        <dbReference type="ARBA" id="ARBA00022771"/>
    </source>
</evidence>
<dbReference type="PROSITE" id="PS50072">
    <property type="entry name" value="CSA_PPIASE_2"/>
    <property type="match status" value="1"/>
</dbReference>
<keyword evidence="3" id="KW-0862">Zinc</keyword>
<dbReference type="Gene3D" id="3.30.40.10">
    <property type="entry name" value="Zinc/RING finger domain, C3HC4 (zinc finger)"/>
    <property type="match status" value="1"/>
</dbReference>
<dbReference type="InterPro" id="IPR000315">
    <property type="entry name" value="Znf_B-box"/>
</dbReference>